<evidence type="ECO:0000256" key="1">
    <source>
        <dbReference type="SAM" id="Phobius"/>
    </source>
</evidence>
<dbReference type="PANTHER" id="PTHR38598:SF1">
    <property type="entry name" value="INNER MEMBRANE PROTEIN YJCH"/>
    <property type="match status" value="1"/>
</dbReference>
<dbReference type="Pfam" id="PF04341">
    <property type="entry name" value="DUF485"/>
    <property type="match status" value="1"/>
</dbReference>
<keyword evidence="1" id="KW-0472">Membrane</keyword>
<dbReference type="EMBL" id="FNTH01000001">
    <property type="protein sequence ID" value="SEE15021.1"/>
    <property type="molecule type" value="Genomic_DNA"/>
</dbReference>
<name>A0A1H5GHW4_9BRAD</name>
<protein>
    <submittedName>
        <fullName evidence="2">Uncharacterized membrane protein, DUF485 family</fullName>
    </submittedName>
</protein>
<organism evidence="2 3">
    <name type="scientific">Bradyrhizobium erythrophlei</name>
    <dbReference type="NCBI Taxonomy" id="1437360"/>
    <lineage>
        <taxon>Bacteria</taxon>
        <taxon>Pseudomonadati</taxon>
        <taxon>Pseudomonadota</taxon>
        <taxon>Alphaproteobacteria</taxon>
        <taxon>Hyphomicrobiales</taxon>
        <taxon>Nitrobacteraceae</taxon>
        <taxon>Bradyrhizobium</taxon>
    </lineage>
</organism>
<accession>A0A1H5GHW4</accession>
<proteinExistence type="predicted"/>
<keyword evidence="1" id="KW-1133">Transmembrane helix</keyword>
<sequence length="99" mass="11175">MDLQTIQQHPTFRQLASERTRLGVAMSIVMAAAYFTYILTIAFWPRLLGYPLWSGTVITWGLLVGVGLIALGFLLTAVYVRRANSRFDSLSQLLLEDLR</sequence>
<gene>
    <name evidence="2" type="ORF">SAMN05444164_7091</name>
</gene>
<dbReference type="PANTHER" id="PTHR38598">
    <property type="entry name" value="INNER MEMBRANE PROTEIN YJCH"/>
    <property type="match status" value="1"/>
</dbReference>
<dbReference type="GO" id="GO:0005886">
    <property type="term" value="C:plasma membrane"/>
    <property type="evidence" value="ECO:0007669"/>
    <property type="project" value="TreeGrafter"/>
</dbReference>
<reference evidence="2 3" key="1">
    <citation type="submission" date="2016-10" db="EMBL/GenBank/DDBJ databases">
        <authorList>
            <person name="de Groot N.N."/>
        </authorList>
    </citation>
    <scope>NUCLEOTIDE SEQUENCE [LARGE SCALE GENOMIC DNA]</scope>
    <source>
        <strain evidence="2 3">MT12</strain>
    </source>
</reference>
<dbReference type="Proteomes" id="UP000198992">
    <property type="component" value="Unassembled WGS sequence"/>
</dbReference>
<dbReference type="InterPro" id="IPR052959">
    <property type="entry name" value="Inner_membrane_assoc"/>
</dbReference>
<feature type="transmembrane region" description="Helical" evidence="1">
    <location>
        <begin position="57"/>
        <end position="80"/>
    </location>
</feature>
<evidence type="ECO:0000313" key="2">
    <source>
        <dbReference type="EMBL" id="SEE15021.1"/>
    </source>
</evidence>
<dbReference type="OrthoDB" id="5297034at2"/>
<dbReference type="AlphaFoldDB" id="A0A1H5GHW4"/>
<dbReference type="RefSeq" id="WP_092124354.1">
    <property type="nucleotide sequence ID" value="NZ_FNTH01000001.1"/>
</dbReference>
<dbReference type="InterPro" id="IPR007436">
    <property type="entry name" value="DUF485"/>
</dbReference>
<evidence type="ECO:0000313" key="3">
    <source>
        <dbReference type="Proteomes" id="UP000198992"/>
    </source>
</evidence>
<feature type="transmembrane region" description="Helical" evidence="1">
    <location>
        <begin position="22"/>
        <end position="45"/>
    </location>
</feature>
<keyword evidence="1" id="KW-0812">Transmembrane</keyword>